<dbReference type="CDD" id="cd00093">
    <property type="entry name" value="HTH_XRE"/>
    <property type="match status" value="1"/>
</dbReference>
<dbReference type="InterPro" id="IPR001387">
    <property type="entry name" value="Cro/C1-type_HTH"/>
</dbReference>
<dbReference type="OrthoDB" id="9808239at2"/>
<dbReference type="PROSITE" id="PS50943">
    <property type="entry name" value="HTH_CROC1"/>
    <property type="match status" value="1"/>
</dbReference>
<dbReference type="PANTHER" id="PTHR46797:SF1">
    <property type="entry name" value="METHYLPHOSPHONATE SYNTHASE"/>
    <property type="match status" value="1"/>
</dbReference>
<accession>A0A1L5F2S7</accession>
<name>A0A1L5F2S7_CLOKL</name>
<evidence type="ECO:0000313" key="4">
    <source>
        <dbReference type="Proteomes" id="UP000184604"/>
    </source>
</evidence>
<dbReference type="AlphaFoldDB" id="A0A1L5F2S7"/>
<dbReference type="RefSeq" id="WP_073537029.1">
    <property type="nucleotide sequence ID" value="NZ_CP018335.1"/>
</dbReference>
<protein>
    <recommendedName>
        <fullName evidence="2">HTH cro/C1-type domain-containing protein</fullName>
    </recommendedName>
</protein>
<gene>
    <name evidence="3" type="ORF">BS101_00280</name>
</gene>
<feature type="domain" description="HTH cro/C1-type" evidence="2">
    <location>
        <begin position="6"/>
        <end position="60"/>
    </location>
</feature>
<dbReference type="Gene3D" id="1.10.260.40">
    <property type="entry name" value="lambda repressor-like DNA-binding domains"/>
    <property type="match status" value="1"/>
</dbReference>
<proteinExistence type="predicted"/>
<reference evidence="3 4" key="1">
    <citation type="submission" date="2016-12" db="EMBL/GenBank/DDBJ databases">
        <title>Complete genome sequence of Clostridium kluyveri JZZ isolated from the pit mud of a Chinese flavor liquor-making factory.</title>
        <authorList>
            <person name="Wang Y."/>
        </authorList>
    </citation>
    <scope>NUCLEOTIDE SEQUENCE [LARGE SCALE GENOMIC DNA]</scope>
    <source>
        <strain evidence="3 4">JZZ</strain>
    </source>
</reference>
<dbReference type="Pfam" id="PF12844">
    <property type="entry name" value="HTH_19"/>
    <property type="match status" value="1"/>
</dbReference>
<dbReference type="GO" id="GO:0003677">
    <property type="term" value="F:DNA binding"/>
    <property type="evidence" value="ECO:0007669"/>
    <property type="project" value="UniProtKB-KW"/>
</dbReference>
<dbReference type="InterPro" id="IPR010982">
    <property type="entry name" value="Lambda_DNA-bd_dom_sf"/>
</dbReference>
<sequence length="69" mass="8200">MKYSKLKIKRIEKRISVFTISKDIGISESYYYQIENGSKYPSVKVMKKICKQLDIDPKELFFNDEEKEG</sequence>
<keyword evidence="1" id="KW-0238">DNA-binding</keyword>
<dbReference type="SUPFAM" id="SSF47413">
    <property type="entry name" value="lambda repressor-like DNA-binding domains"/>
    <property type="match status" value="1"/>
</dbReference>
<dbReference type="InterPro" id="IPR050807">
    <property type="entry name" value="TransReg_Diox_bact_type"/>
</dbReference>
<dbReference type="PANTHER" id="PTHR46797">
    <property type="entry name" value="HTH-TYPE TRANSCRIPTIONAL REGULATOR"/>
    <property type="match status" value="1"/>
</dbReference>
<dbReference type="GO" id="GO:0003700">
    <property type="term" value="F:DNA-binding transcription factor activity"/>
    <property type="evidence" value="ECO:0007669"/>
    <property type="project" value="TreeGrafter"/>
</dbReference>
<organism evidence="3 4">
    <name type="scientific">Clostridium kluyveri</name>
    <dbReference type="NCBI Taxonomy" id="1534"/>
    <lineage>
        <taxon>Bacteria</taxon>
        <taxon>Bacillati</taxon>
        <taxon>Bacillota</taxon>
        <taxon>Clostridia</taxon>
        <taxon>Eubacteriales</taxon>
        <taxon>Clostridiaceae</taxon>
        <taxon>Clostridium</taxon>
    </lineage>
</organism>
<dbReference type="Proteomes" id="UP000184604">
    <property type="component" value="Chromosome"/>
</dbReference>
<dbReference type="SMART" id="SM00530">
    <property type="entry name" value="HTH_XRE"/>
    <property type="match status" value="1"/>
</dbReference>
<dbReference type="EMBL" id="CP018335">
    <property type="protein sequence ID" value="APM37309.1"/>
    <property type="molecule type" value="Genomic_DNA"/>
</dbReference>
<evidence type="ECO:0000313" key="3">
    <source>
        <dbReference type="EMBL" id="APM37309.1"/>
    </source>
</evidence>
<evidence type="ECO:0000259" key="2">
    <source>
        <dbReference type="PROSITE" id="PS50943"/>
    </source>
</evidence>
<evidence type="ECO:0000256" key="1">
    <source>
        <dbReference type="ARBA" id="ARBA00023125"/>
    </source>
</evidence>
<dbReference type="GO" id="GO:0005829">
    <property type="term" value="C:cytosol"/>
    <property type="evidence" value="ECO:0007669"/>
    <property type="project" value="TreeGrafter"/>
</dbReference>